<evidence type="ECO:0000313" key="3">
    <source>
        <dbReference type="Proteomes" id="UP001357485"/>
    </source>
</evidence>
<keyword evidence="3" id="KW-1185">Reference proteome</keyword>
<name>A0ABR0LRD0_9PEZI</name>
<feature type="non-terminal residue" evidence="2">
    <location>
        <position position="1"/>
    </location>
</feature>
<dbReference type="Proteomes" id="UP001357485">
    <property type="component" value="Unassembled WGS sequence"/>
</dbReference>
<feature type="compositionally biased region" description="Basic and acidic residues" evidence="1">
    <location>
        <begin position="74"/>
        <end position="87"/>
    </location>
</feature>
<protein>
    <submittedName>
        <fullName evidence="2">Transcriptional regulator</fullName>
    </submittedName>
</protein>
<feature type="compositionally biased region" description="Acidic residues" evidence="1">
    <location>
        <begin position="59"/>
        <end position="73"/>
    </location>
</feature>
<feature type="non-terminal residue" evidence="2">
    <location>
        <position position="87"/>
    </location>
</feature>
<organism evidence="2 3">
    <name type="scientific">Cryomyces antarcticus</name>
    <dbReference type="NCBI Taxonomy" id="329879"/>
    <lineage>
        <taxon>Eukaryota</taxon>
        <taxon>Fungi</taxon>
        <taxon>Dikarya</taxon>
        <taxon>Ascomycota</taxon>
        <taxon>Pezizomycotina</taxon>
        <taxon>Dothideomycetes</taxon>
        <taxon>Dothideomycetes incertae sedis</taxon>
        <taxon>Cryomyces</taxon>
    </lineage>
</organism>
<evidence type="ECO:0000256" key="1">
    <source>
        <dbReference type="SAM" id="MobiDB-lite"/>
    </source>
</evidence>
<gene>
    <name evidence="2" type="primary">SNF2_4</name>
    <name evidence="2" type="ORF">LTR16_012814</name>
</gene>
<reference evidence="2 3" key="1">
    <citation type="submission" date="2023-08" db="EMBL/GenBank/DDBJ databases">
        <title>Black Yeasts Isolated from many extreme environments.</title>
        <authorList>
            <person name="Coleine C."/>
            <person name="Stajich J.E."/>
            <person name="Selbmann L."/>
        </authorList>
    </citation>
    <scope>NUCLEOTIDE SEQUENCE [LARGE SCALE GENOMIC DNA]</scope>
    <source>
        <strain evidence="2 3">CCFEE 536</strain>
    </source>
</reference>
<dbReference type="EMBL" id="JAVRRA010014009">
    <property type="protein sequence ID" value="KAK5219324.1"/>
    <property type="molecule type" value="Genomic_DNA"/>
</dbReference>
<sequence>RLQALKANDEETYLKLLGQAKDTRISHLLKQTDGFLSQLAASVKAQQRGANQRYGDREALEEESEVDEEGGDEESGKKVDYYEVAHR</sequence>
<evidence type="ECO:0000313" key="2">
    <source>
        <dbReference type="EMBL" id="KAK5219324.1"/>
    </source>
</evidence>
<accession>A0ABR0LRD0</accession>
<proteinExistence type="predicted"/>
<comment type="caution">
    <text evidence="2">The sequence shown here is derived from an EMBL/GenBank/DDBJ whole genome shotgun (WGS) entry which is preliminary data.</text>
</comment>
<feature type="region of interest" description="Disordered" evidence="1">
    <location>
        <begin position="46"/>
        <end position="87"/>
    </location>
</feature>